<evidence type="ECO:0000313" key="3">
    <source>
        <dbReference type="Proteomes" id="UP001630127"/>
    </source>
</evidence>
<sequence length="172" mass="19432">MNELKGLICYQRATEENDSEPRGTKKEGRSWNFVDSPKIGAPIEKEEGVERGNLSGREVSEKVDLPGEKPRCVDVNQMHNGGKDNVICKMDNWTKTRLDSSENTGKGIVNNVEGPMVVDLTTKDQSLKGERLRRYKKLRSEIKKSERLTLSEITNFGILNADLGKMKLQFAY</sequence>
<protein>
    <submittedName>
        <fullName evidence="2">Uncharacterized protein</fullName>
    </submittedName>
</protein>
<evidence type="ECO:0000256" key="1">
    <source>
        <dbReference type="SAM" id="MobiDB-lite"/>
    </source>
</evidence>
<dbReference type="Proteomes" id="UP001630127">
    <property type="component" value="Unassembled WGS sequence"/>
</dbReference>
<gene>
    <name evidence="2" type="ORF">ACH5RR_032046</name>
</gene>
<feature type="compositionally biased region" description="Basic and acidic residues" evidence="1">
    <location>
        <begin position="58"/>
        <end position="72"/>
    </location>
</feature>
<keyword evidence="3" id="KW-1185">Reference proteome</keyword>
<feature type="region of interest" description="Disordered" evidence="1">
    <location>
        <begin position="1"/>
        <end position="77"/>
    </location>
</feature>
<name>A0ABD2YL17_9GENT</name>
<comment type="caution">
    <text evidence="2">The sequence shown here is derived from an EMBL/GenBank/DDBJ whole genome shotgun (WGS) entry which is preliminary data.</text>
</comment>
<accession>A0ABD2YL17</accession>
<dbReference type="EMBL" id="JBJUIK010000013">
    <property type="protein sequence ID" value="KAL3506664.1"/>
    <property type="molecule type" value="Genomic_DNA"/>
</dbReference>
<proteinExistence type="predicted"/>
<evidence type="ECO:0000313" key="2">
    <source>
        <dbReference type="EMBL" id="KAL3506664.1"/>
    </source>
</evidence>
<organism evidence="2 3">
    <name type="scientific">Cinchona calisaya</name>
    <dbReference type="NCBI Taxonomy" id="153742"/>
    <lineage>
        <taxon>Eukaryota</taxon>
        <taxon>Viridiplantae</taxon>
        <taxon>Streptophyta</taxon>
        <taxon>Embryophyta</taxon>
        <taxon>Tracheophyta</taxon>
        <taxon>Spermatophyta</taxon>
        <taxon>Magnoliopsida</taxon>
        <taxon>eudicotyledons</taxon>
        <taxon>Gunneridae</taxon>
        <taxon>Pentapetalae</taxon>
        <taxon>asterids</taxon>
        <taxon>lamiids</taxon>
        <taxon>Gentianales</taxon>
        <taxon>Rubiaceae</taxon>
        <taxon>Cinchonoideae</taxon>
        <taxon>Cinchoneae</taxon>
        <taxon>Cinchona</taxon>
    </lineage>
</organism>
<feature type="compositionally biased region" description="Basic and acidic residues" evidence="1">
    <location>
        <begin position="13"/>
        <end position="29"/>
    </location>
</feature>
<dbReference type="AlphaFoldDB" id="A0ABD2YL17"/>
<reference evidence="2 3" key="1">
    <citation type="submission" date="2024-11" db="EMBL/GenBank/DDBJ databases">
        <title>A near-complete genome assembly of Cinchona calisaya.</title>
        <authorList>
            <person name="Lian D.C."/>
            <person name="Zhao X.W."/>
            <person name="Wei L."/>
        </authorList>
    </citation>
    <scope>NUCLEOTIDE SEQUENCE [LARGE SCALE GENOMIC DNA]</scope>
    <source>
        <tissue evidence="2">Nenye</tissue>
    </source>
</reference>